<accession>A0A0V0QVQ5</accession>
<evidence type="ECO:0000256" key="1">
    <source>
        <dbReference type="SAM" id="MobiDB-lite"/>
    </source>
</evidence>
<keyword evidence="3" id="KW-1185">Reference proteome</keyword>
<dbReference type="Proteomes" id="UP000054937">
    <property type="component" value="Unassembled WGS sequence"/>
</dbReference>
<dbReference type="EMBL" id="LDAU01000102">
    <property type="protein sequence ID" value="KRX06080.1"/>
    <property type="molecule type" value="Genomic_DNA"/>
</dbReference>
<reference evidence="2 3" key="1">
    <citation type="journal article" date="2015" name="Sci. Rep.">
        <title>Genome of the facultative scuticociliatosis pathogen Pseudocohnilembus persalinus provides insight into its virulence through horizontal gene transfer.</title>
        <authorList>
            <person name="Xiong J."/>
            <person name="Wang G."/>
            <person name="Cheng J."/>
            <person name="Tian M."/>
            <person name="Pan X."/>
            <person name="Warren A."/>
            <person name="Jiang C."/>
            <person name="Yuan D."/>
            <person name="Miao W."/>
        </authorList>
    </citation>
    <scope>NUCLEOTIDE SEQUENCE [LARGE SCALE GENOMIC DNA]</scope>
    <source>
        <strain evidence="2">36N120E</strain>
    </source>
</reference>
<sequence>MNHFKFDISPPQPPLTYPKNLYYPLDQNRHINPKILNLQISDMHNLKIPCNLSLPQSLLNMKSHLFKKNANDSDINQKDLDLIEENIHVELSDSEENQQEQERQSKKQNQQIQGKSQRNKNLEDDDDFIRKIEEQQRESEMYRKLEYGGFLNEINKTFILNEQIGKNLENFEHPVKKGVKAKKLYPLVPLQIKDIKTAIVNTKQVPIGSSEDKVFKQIKIFINQKSFLIQ</sequence>
<evidence type="ECO:0000313" key="2">
    <source>
        <dbReference type="EMBL" id="KRX06080.1"/>
    </source>
</evidence>
<evidence type="ECO:0000313" key="3">
    <source>
        <dbReference type="Proteomes" id="UP000054937"/>
    </source>
</evidence>
<gene>
    <name evidence="2" type="ORF">PPERSA_01158</name>
</gene>
<name>A0A0V0QVQ5_PSEPJ</name>
<feature type="compositionally biased region" description="Low complexity" evidence="1">
    <location>
        <begin position="107"/>
        <end position="116"/>
    </location>
</feature>
<dbReference type="AlphaFoldDB" id="A0A0V0QVQ5"/>
<organism evidence="2 3">
    <name type="scientific">Pseudocohnilembus persalinus</name>
    <name type="common">Ciliate</name>
    <dbReference type="NCBI Taxonomy" id="266149"/>
    <lineage>
        <taxon>Eukaryota</taxon>
        <taxon>Sar</taxon>
        <taxon>Alveolata</taxon>
        <taxon>Ciliophora</taxon>
        <taxon>Intramacronucleata</taxon>
        <taxon>Oligohymenophorea</taxon>
        <taxon>Scuticociliatia</taxon>
        <taxon>Philasterida</taxon>
        <taxon>Pseudocohnilembidae</taxon>
        <taxon>Pseudocohnilembus</taxon>
    </lineage>
</organism>
<dbReference type="OrthoDB" id="284667at2759"/>
<feature type="region of interest" description="Disordered" evidence="1">
    <location>
        <begin position="92"/>
        <end position="127"/>
    </location>
</feature>
<comment type="caution">
    <text evidence="2">The sequence shown here is derived from an EMBL/GenBank/DDBJ whole genome shotgun (WGS) entry which is preliminary data.</text>
</comment>
<protein>
    <submittedName>
        <fullName evidence="2">Uncharacterized protein</fullName>
    </submittedName>
</protein>
<proteinExistence type="predicted"/>
<dbReference type="InParanoid" id="A0A0V0QVQ5"/>